<dbReference type="SUPFAM" id="SSF111369">
    <property type="entry name" value="HlyD-like secretion proteins"/>
    <property type="match status" value="1"/>
</dbReference>
<dbReference type="Gene3D" id="2.40.30.170">
    <property type="match status" value="1"/>
</dbReference>
<comment type="caution">
    <text evidence="6">The sequence shown here is derived from an EMBL/GenBank/DDBJ whole genome shotgun (WGS) entry which is preliminary data.</text>
</comment>
<dbReference type="PANTHER" id="PTHR30469">
    <property type="entry name" value="MULTIDRUG RESISTANCE PROTEIN MDTA"/>
    <property type="match status" value="1"/>
</dbReference>
<keyword evidence="2" id="KW-0175">Coiled coil</keyword>
<dbReference type="Gene3D" id="1.10.287.470">
    <property type="entry name" value="Helix hairpin bin"/>
    <property type="match status" value="1"/>
</dbReference>
<dbReference type="Gene3D" id="2.40.50.100">
    <property type="match status" value="1"/>
</dbReference>
<comment type="similarity">
    <text evidence="1">Belongs to the membrane fusion protein (MFP) (TC 8.A.1) family.</text>
</comment>
<dbReference type="RefSeq" id="WP_045775656.1">
    <property type="nucleotide sequence ID" value="NZ_LAJY01000224.1"/>
</dbReference>
<dbReference type="PANTHER" id="PTHR30469:SF15">
    <property type="entry name" value="HLYD FAMILY OF SECRETION PROTEINS"/>
    <property type="match status" value="1"/>
</dbReference>
<feature type="domain" description="CusB-like beta-barrel" evidence="4">
    <location>
        <begin position="243"/>
        <end position="300"/>
    </location>
</feature>
<evidence type="ECO:0000259" key="4">
    <source>
        <dbReference type="Pfam" id="PF25954"/>
    </source>
</evidence>
<dbReference type="Gene3D" id="2.40.420.20">
    <property type="match status" value="1"/>
</dbReference>
<evidence type="ECO:0000313" key="6">
    <source>
        <dbReference type="EMBL" id="KJV09728.1"/>
    </source>
</evidence>
<organism evidence="6 7">
    <name type="scientific">Elstera litoralis</name>
    <dbReference type="NCBI Taxonomy" id="552518"/>
    <lineage>
        <taxon>Bacteria</taxon>
        <taxon>Pseudomonadati</taxon>
        <taxon>Pseudomonadota</taxon>
        <taxon>Alphaproteobacteria</taxon>
        <taxon>Rhodospirillales</taxon>
        <taxon>Rhodospirillaceae</taxon>
        <taxon>Elstera</taxon>
    </lineage>
</organism>
<sequence length="403" mass="42357">MIRSFHAIAPAHLLLAAALTLAPLAARAQDVGPKPPMVSVVAAEKRSMVAKVAVTGSIVAREEILVSPEIENLRIIEILVEEGDRVEKGQTLARLSRETLETELAQLEAAQARLTAGIAQARSQITQAEASRVEASAALQRSQSLRQTGNASQELLDQRTATARTAQARVGAAQDGVRVAEAQRAEMEAQIRDVRIRLGRTEVKAPAAGIVSRRTAKLGAQTANSAEPLFRLIADGALDVSGDIPESRFAQVKLGQSAEIQLPDGQSVTGSVRLLSPMVNTSTRLGSVRIALPPTAPALMGNFARGTIQVAQKTALAVPTAALLFGATKTTVQVAKDGRVETRTVRVGIRAGGLAEIVQGVAEGEWIIAKAGTFLRNGDRIRTQETPLDAALVGDEATLGSGN</sequence>
<dbReference type="Pfam" id="PF25954">
    <property type="entry name" value="Beta-barrel_RND_2"/>
    <property type="match status" value="1"/>
</dbReference>
<dbReference type="Pfam" id="PF25967">
    <property type="entry name" value="RND-MFP_C"/>
    <property type="match status" value="1"/>
</dbReference>
<dbReference type="PATRIC" id="fig|552518.3.peg.1280"/>
<keyword evidence="7" id="KW-1185">Reference proteome</keyword>
<feature type="domain" description="Multidrug resistance protein MdtA-like C-terminal permuted SH3" evidence="5">
    <location>
        <begin position="315"/>
        <end position="368"/>
    </location>
</feature>
<accession>A0A0F3IT53</accession>
<evidence type="ECO:0000259" key="5">
    <source>
        <dbReference type="Pfam" id="PF25967"/>
    </source>
</evidence>
<evidence type="ECO:0000313" key="7">
    <source>
        <dbReference type="Proteomes" id="UP000033774"/>
    </source>
</evidence>
<feature type="chain" id="PRO_5002462534" evidence="3">
    <location>
        <begin position="29"/>
        <end position="403"/>
    </location>
</feature>
<reference evidence="6 7" key="1">
    <citation type="submission" date="2015-03" db="EMBL/GenBank/DDBJ databases">
        <title>Draft genome sequence of Elstera litoralis.</title>
        <authorList>
            <person name="Rahalkar M.C."/>
            <person name="Dhakephalkar P.K."/>
            <person name="Pore S.D."/>
            <person name="Arora P."/>
            <person name="Kapse N.G."/>
            <person name="Pandit P.S."/>
        </authorList>
    </citation>
    <scope>NUCLEOTIDE SEQUENCE [LARGE SCALE GENOMIC DNA]</scope>
    <source>
        <strain evidence="6 7">Dia-1</strain>
    </source>
</reference>
<dbReference type="GO" id="GO:0015562">
    <property type="term" value="F:efflux transmembrane transporter activity"/>
    <property type="evidence" value="ECO:0007669"/>
    <property type="project" value="TreeGrafter"/>
</dbReference>
<dbReference type="NCBIfam" id="TIGR01730">
    <property type="entry name" value="RND_mfp"/>
    <property type="match status" value="1"/>
</dbReference>
<protein>
    <submittedName>
        <fullName evidence="6">Uncharacterized protein</fullName>
    </submittedName>
</protein>
<dbReference type="Proteomes" id="UP000033774">
    <property type="component" value="Unassembled WGS sequence"/>
</dbReference>
<dbReference type="InterPro" id="IPR058792">
    <property type="entry name" value="Beta-barrel_RND_2"/>
</dbReference>
<evidence type="ECO:0000256" key="1">
    <source>
        <dbReference type="ARBA" id="ARBA00009477"/>
    </source>
</evidence>
<dbReference type="OrthoDB" id="7265739at2"/>
<proteinExistence type="inferred from homology"/>
<dbReference type="InterPro" id="IPR006143">
    <property type="entry name" value="RND_pump_MFP"/>
</dbReference>
<dbReference type="InterPro" id="IPR058627">
    <property type="entry name" value="MdtA-like_C"/>
</dbReference>
<gene>
    <name evidence="6" type="ORF">VZ95_09650</name>
</gene>
<dbReference type="EMBL" id="LAJY01000224">
    <property type="protein sequence ID" value="KJV09728.1"/>
    <property type="molecule type" value="Genomic_DNA"/>
</dbReference>
<evidence type="ECO:0000256" key="2">
    <source>
        <dbReference type="SAM" id="Coils"/>
    </source>
</evidence>
<dbReference type="GO" id="GO:1990281">
    <property type="term" value="C:efflux pump complex"/>
    <property type="evidence" value="ECO:0007669"/>
    <property type="project" value="TreeGrafter"/>
</dbReference>
<evidence type="ECO:0000256" key="3">
    <source>
        <dbReference type="SAM" id="SignalP"/>
    </source>
</evidence>
<keyword evidence="3" id="KW-0732">Signal</keyword>
<feature type="coiled-coil region" evidence="2">
    <location>
        <begin position="97"/>
        <end position="138"/>
    </location>
</feature>
<name>A0A0F3IT53_9PROT</name>
<feature type="signal peptide" evidence="3">
    <location>
        <begin position="1"/>
        <end position="28"/>
    </location>
</feature>
<dbReference type="AlphaFoldDB" id="A0A0F3IT53"/>